<dbReference type="EMBL" id="FXSZ01000002">
    <property type="protein sequence ID" value="SMO47678.1"/>
    <property type="molecule type" value="Genomic_DNA"/>
</dbReference>
<dbReference type="RefSeq" id="WP_142601833.1">
    <property type="nucleotide sequence ID" value="NZ_FXSZ01000002.1"/>
</dbReference>
<dbReference type="OrthoDB" id="1098580at2"/>
<sequence length="178" mass="19750">MKKLFVIIIAVFSSLSSLAQEDSTLVNEDKPPRESKIFYGGNIGLQFGTYTFIDLSPMVGYKVVPHLGIGVGITYQYLSNRGYGYSNYGARTFANYNVWKPIILQAEYEYLSVQSSAFANKVTVSSRRALNNVYLGGGLRQRVGPRSALDILLLYNVNEVSNSPYQNPLLRVGFVVGL</sequence>
<evidence type="ECO:0000313" key="2">
    <source>
        <dbReference type="EMBL" id="SMO47678.1"/>
    </source>
</evidence>
<keyword evidence="3" id="KW-1185">Reference proteome</keyword>
<keyword evidence="1" id="KW-0732">Signal</keyword>
<feature type="chain" id="PRO_5021718200" description="Outer membrane protein beta-barrel domain-containing protein" evidence="1">
    <location>
        <begin position="20"/>
        <end position="178"/>
    </location>
</feature>
<proteinExistence type="predicted"/>
<accession>A0A521BKI6</accession>
<organism evidence="2 3">
    <name type="scientific">Solitalea koreensis</name>
    <dbReference type="NCBI Taxonomy" id="543615"/>
    <lineage>
        <taxon>Bacteria</taxon>
        <taxon>Pseudomonadati</taxon>
        <taxon>Bacteroidota</taxon>
        <taxon>Sphingobacteriia</taxon>
        <taxon>Sphingobacteriales</taxon>
        <taxon>Sphingobacteriaceae</taxon>
        <taxon>Solitalea</taxon>
    </lineage>
</organism>
<feature type="signal peptide" evidence="1">
    <location>
        <begin position="1"/>
        <end position="19"/>
    </location>
</feature>
<dbReference type="AlphaFoldDB" id="A0A521BKI6"/>
<gene>
    <name evidence="2" type="ORF">SAMN06265350_102279</name>
</gene>
<evidence type="ECO:0008006" key="4">
    <source>
        <dbReference type="Google" id="ProtNLM"/>
    </source>
</evidence>
<reference evidence="2 3" key="1">
    <citation type="submission" date="2017-05" db="EMBL/GenBank/DDBJ databases">
        <authorList>
            <person name="Varghese N."/>
            <person name="Submissions S."/>
        </authorList>
    </citation>
    <scope>NUCLEOTIDE SEQUENCE [LARGE SCALE GENOMIC DNA]</scope>
    <source>
        <strain evidence="2 3">DSM 21342</strain>
    </source>
</reference>
<protein>
    <recommendedName>
        <fullName evidence="4">Outer membrane protein beta-barrel domain-containing protein</fullName>
    </recommendedName>
</protein>
<evidence type="ECO:0000313" key="3">
    <source>
        <dbReference type="Proteomes" id="UP000315971"/>
    </source>
</evidence>
<dbReference type="Proteomes" id="UP000315971">
    <property type="component" value="Unassembled WGS sequence"/>
</dbReference>
<name>A0A521BKI6_9SPHI</name>
<evidence type="ECO:0000256" key="1">
    <source>
        <dbReference type="SAM" id="SignalP"/>
    </source>
</evidence>